<dbReference type="AlphaFoldDB" id="B4R4R0"/>
<evidence type="ECO:0000256" key="2">
    <source>
        <dbReference type="SAM" id="Phobius"/>
    </source>
</evidence>
<feature type="region of interest" description="Disordered" evidence="1">
    <location>
        <begin position="1"/>
        <end position="35"/>
    </location>
</feature>
<dbReference type="Proteomes" id="UP000000304">
    <property type="component" value="Chromosome X"/>
</dbReference>
<proteinExistence type="predicted"/>
<evidence type="ECO:0000256" key="1">
    <source>
        <dbReference type="SAM" id="MobiDB-lite"/>
    </source>
</evidence>
<gene>
    <name evidence="3" type="primary">Dsim\GD16710</name>
    <name evidence="3" type="ORF">Dsim_GD16710</name>
</gene>
<keyword evidence="4" id="KW-1185">Reference proteome</keyword>
<feature type="region of interest" description="Disordered" evidence="1">
    <location>
        <begin position="170"/>
        <end position="199"/>
    </location>
</feature>
<keyword evidence="2" id="KW-0472">Membrane</keyword>
<dbReference type="EMBL" id="CM000366">
    <property type="protein sequence ID" value="EDX17107.1"/>
    <property type="molecule type" value="Genomic_DNA"/>
</dbReference>
<dbReference type="PhylomeDB" id="B4R4R0"/>
<dbReference type="HOGENOM" id="CLU_875150_0_0_1"/>
<dbReference type="OMA" id="PMSMQTG"/>
<feature type="transmembrane region" description="Helical" evidence="2">
    <location>
        <begin position="309"/>
        <end position="330"/>
    </location>
</feature>
<sequence length="341" mass="34992">MNPDQPMSMQNGAPPPPPSQLTAHTIAASSVTAAPPTGSMAAPTALHYGSGMGGGIPPTSSAGGTAGNYVSIGILPSMSPAQLPPLLLPAPPPATTTFKTTPLLPMPTLEDIEVANQTGGQSGQVVVSLAQTSMAPPGILKYPTAGGYVSDMMAPPPSLPLSMSLPHPPLTSIAGSTAGSNNSNISGSNMSSSNSNCGTLKSNAKLLPLQLMATPPSRKEPLTPAHPQAASIQAQAQVQHQLQQQHQQQQQQQQQQQRQRKRQGWCSCFSSGPGGGPAGGGVGAGETGKTPPGYGSKEKKKSRKATSQTVWSALLTNLGICMLLLAYTLLGKRESELSWTN</sequence>
<keyword evidence="2" id="KW-0812">Transmembrane</keyword>
<organism evidence="3 4">
    <name type="scientific">Drosophila simulans</name>
    <name type="common">Fruit fly</name>
    <dbReference type="NCBI Taxonomy" id="7240"/>
    <lineage>
        <taxon>Eukaryota</taxon>
        <taxon>Metazoa</taxon>
        <taxon>Ecdysozoa</taxon>
        <taxon>Arthropoda</taxon>
        <taxon>Hexapoda</taxon>
        <taxon>Insecta</taxon>
        <taxon>Pterygota</taxon>
        <taxon>Neoptera</taxon>
        <taxon>Endopterygota</taxon>
        <taxon>Diptera</taxon>
        <taxon>Brachycera</taxon>
        <taxon>Muscomorpha</taxon>
        <taxon>Ephydroidea</taxon>
        <taxon>Drosophilidae</taxon>
        <taxon>Drosophila</taxon>
        <taxon>Sophophora</taxon>
    </lineage>
</organism>
<dbReference type="Bgee" id="FBgn0188299">
    <property type="expression patterns" value="Expressed in adult organism"/>
</dbReference>
<feature type="compositionally biased region" description="Low complexity" evidence="1">
    <location>
        <begin position="170"/>
        <end position="196"/>
    </location>
</feature>
<evidence type="ECO:0000313" key="3">
    <source>
        <dbReference type="EMBL" id="EDX17107.1"/>
    </source>
</evidence>
<accession>B4R4R0</accession>
<dbReference type="OrthoDB" id="297496at2759"/>
<reference evidence="3 4" key="1">
    <citation type="journal article" date="2007" name="Nature">
        <title>Evolution of genes and genomes on the Drosophila phylogeny.</title>
        <authorList>
            <consortium name="Drosophila 12 Genomes Consortium"/>
            <person name="Clark A.G."/>
            <person name="Eisen M.B."/>
            <person name="Smith D.R."/>
            <person name="Bergman C.M."/>
            <person name="Oliver B."/>
            <person name="Markow T.A."/>
            <person name="Kaufman T.C."/>
            <person name="Kellis M."/>
            <person name="Gelbart W."/>
            <person name="Iyer V.N."/>
            <person name="Pollard D.A."/>
            <person name="Sackton T.B."/>
            <person name="Larracuente A.M."/>
            <person name="Singh N.D."/>
            <person name="Abad J.P."/>
            <person name="Abt D.N."/>
            <person name="Adryan B."/>
            <person name="Aguade M."/>
            <person name="Akashi H."/>
            <person name="Anderson W.W."/>
            <person name="Aquadro C.F."/>
            <person name="Ardell D.H."/>
            <person name="Arguello R."/>
            <person name="Artieri C.G."/>
            <person name="Barbash D.A."/>
            <person name="Barker D."/>
            <person name="Barsanti P."/>
            <person name="Batterham P."/>
            <person name="Batzoglou S."/>
            <person name="Begun D."/>
            <person name="Bhutkar A."/>
            <person name="Blanco E."/>
            <person name="Bosak S.A."/>
            <person name="Bradley R.K."/>
            <person name="Brand A.D."/>
            <person name="Brent M.R."/>
            <person name="Brooks A.N."/>
            <person name="Brown R.H."/>
            <person name="Butlin R.K."/>
            <person name="Caggese C."/>
            <person name="Calvi B.R."/>
            <person name="Bernardo de Carvalho A."/>
            <person name="Caspi A."/>
            <person name="Castrezana S."/>
            <person name="Celniker S.E."/>
            <person name="Chang J.L."/>
            <person name="Chapple C."/>
            <person name="Chatterji S."/>
            <person name="Chinwalla A."/>
            <person name="Civetta A."/>
            <person name="Clifton S.W."/>
            <person name="Comeron J.M."/>
            <person name="Costello J.C."/>
            <person name="Coyne J.A."/>
            <person name="Daub J."/>
            <person name="David R.G."/>
            <person name="Delcher A.L."/>
            <person name="Delehaunty K."/>
            <person name="Do C.B."/>
            <person name="Ebling H."/>
            <person name="Edwards K."/>
            <person name="Eickbush T."/>
            <person name="Evans J.D."/>
            <person name="Filipski A."/>
            <person name="Findeiss S."/>
            <person name="Freyhult E."/>
            <person name="Fulton L."/>
            <person name="Fulton R."/>
            <person name="Garcia A.C."/>
            <person name="Gardiner A."/>
            <person name="Garfield D.A."/>
            <person name="Garvin B.E."/>
            <person name="Gibson G."/>
            <person name="Gilbert D."/>
            <person name="Gnerre S."/>
            <person name="Godfrey J."/>
            <person name="Good R."/>
            <person name="Gotea V."/>
            <person name="Gravely B."/>
            <person name="Greenberg A.J."/>
            <person name="Griffiths-Jones S."/>
            <person name="Gross S."/>
            <person name="Guigo R."/>
            <person name="Gustafson E.A."/>
            <person name="Haerty W."/>
            <person name="Hahn M.W."/>
            <person name="Halligan D.L."/>
            <person name="Halpern A.L."/>
            <person name="Halter G.M."/>
            <person name="Han M.V."/>
            <person name="Heger A."/>
            <person name="Hillier L."/>
            <person name="Hinrichs A.S."/>
            <person name="Holmes I."/>
            <person name="Hoskins R.A."/>
            <person name="Hubisz M.J."/>
            <person name="Hultmark D."/>
            <person name="Huntley M.A."/>
            <person name="Jaffe D.B."/>
            <person name="Jagadeeshan S."/>
            <person name="Jeck W.R."/>
            <person name="Johnson J."/>
            <person name="Jones C.D."/>
            <person name="Jordan W.C."/>
            <person name="Karpen G.H."/>
            <person name="Kataoka E."/>
            <person name="Keightley P.D."/>
            <person name="Kheradpour P."/>
            <person name="Kirkness E.F."/>
            <person name="Koerich L.B."/>
            <person name="Kristiansen K."/>
            <person name="Kudrna D."/>
            <person name="Kulathinal R.J."/>
            <person name="Kumar S."/>
            <person name="Kwok R."/>
            <person name="Lander E."/>
            <person name="Langley C.H."/>
            <person name="Lapoint R."/>
            <person name="Lazzaro B.P."/>
            <person name="Lee S.J."/>
            <person name="Levesque L."/>
            <person name="Li R."/>
            <person name="Lin C.F."/>
            <person name="Lin M.F."/>
            <person name="Lindblad-Toh K."/>
            <person name="Llopart A."/>
            <person name="Long M."/>
            <person name="Low L."/>
            <person name="Lozovsky E."/>
            <person name="Lu J."/>
            <person name="Luo M."/>
            <person name="Machado C.A."/>
            <person name="Makalowski W."/>
            <person name="Marzo M."/>
            <person name="Matsuda M."/>
            <person name="Matzkin L."/>
            <person name="McAllister B."/>
            <person name="McBride C.S."/>
            <person name="McKernan B."/>
            <person name="McKernan K."/>
            <person name="Mendez-Lago M."/>
            <person name="Minx P."/>
            <person name="Mollenhauer M.U."/>
            <person name="Montooth K."/>
            <person name="Mount S.M."/>
            <person name="Mu X."/>
            <person name="Myers E."/>
            <person name="Negre B."/>
            <person name="Newfeld S."/>
            <person name="Nielsen R."/>
            <person name="Noor M.A."/>
            <person name="O'Grady P."/>
            <person name="Pachter L."/>
            <person name="Papaceit M."/>
            <person name="Parisi M.J."/>
            <person name="Parisi M."/>
            <person name="Parts L."/>
            <person name="Pedersen J.S."/>
            <person name="Pesole G."/>
            <person name="Phillippy A.M."/>
            <person name="Ponting C.P."/>
            <person name="Pop M."/>
            <person name="Porcelli D."/>
            <person name="Powell J.R."/>
            <person name="Prohaska S."/>
            <person name="Pruitt K."/>
            <person name="Puig M."/>
            <person name="Quesneville H."/>
            <person name="Ram K.R."/>
            <person name="Rand D."/>
            <person name="Rasmussen M.D."/>
            <person name="Reed L.K."/>
            <person name="Reenan R."/>
            <person name="Reily A."/>
            <person name="Remington K.A."/>
            <person name="Rieger T.T."/>
            <person name="Ritchie M.G."/>
            <person name="Robin C."/>
            <person name="Rogers Y.H."/>
            <person name="Rohde C."/>
            <person name="Rozas J."/>
            <person name="Rubenfield M.J."/>
            <person name="Ruiz A."/>
            <person name="Russo S."/>
            <person name="Salzberg S.L."/>
            <person name="Sanchez-Gracia A."/>
            <person name="Saranga D.J."/>
            <person name="Sato H."/>
            <person name="Schaeffer S.W."/>
            <person name="Schatz M.C."/>
            <person name="Schlenke T."/>
            <person name="Schwartz R."/>
            <person name="Segarra C."/>
            <person name="Singh R.S."/>
            <person name="Sirot L."/>
            <person name="Sirota M."/>
            <person name="Sisneros N.B."/>
            <person name="Smith C.D."/>
            <person name="Smith T.F."/>
            <person name="Spieth J."/>
            <person name="Stage D.E."/>
            <person name="Stark A."/>
            <person name="Stephan W."/>
            <person name="Strausberg R.L."/>
            <person name="Strempel S."/>
            <person name="Sturgill D."/>
            <person name="Sutton G."/>
            <person name="Sutton G.G."/>
            <person name="Tao W."/>
            <person name="Teichmann S."/>
            <person name="Tobari Y.N."/>
            <person name="Tomimura Y."/>
            <person name="Tsolas J.M."/>
            <person name="Valente V.L."/>
            <person name="Venter E."/>
            <person name="Venter J.C."/>
            <person name="Vicario S."/>
            <person name="Vieira F.G."/>
            <person name="Vilella A.J."/>
            <person name="Villasante A."/>
            <person name="Walenz B."/>
            <person name="Wang J."/>
            <person name="Wasserman M."/>
            <person name="Watts T."/>
            <person name="Wilson D."/>
            <person name="Wilson R.K."/>
            <person name="Wing R.A."/>
            <person name="Wolfner M.F."/>
            <person name="Wong A."/>
            <person name="Wong G.K."/>
            <person name="Wu C.I."/>
            <person name="Wu G."/>
            <person name="Yamamoto D."/>
            <person name="Yang H.P."/>
            <person name="Yang S.P."/>
            <person name="Yorke J.A."/>
            <person name="Yoshida K."/>
            <person name="Zdobnov E."/>
            <person name="Zhang P."/>
            <person name="Zhang Y."/>
            <person name="Zimin A.V."/>
            <person name="Baldwin J."/>
            <person name="Abdouelleil A."/>
            <person name="Abdulkadir J."/>
            <person name="Abebe A."/>
            <person name="Abera B."/>
            <person name="Abreu J."/>
            <person name="Acer S.C."/>
            <person name="Aftuck L."/>
            <person name="Alexander A."/>
            <person name="An P."/>
            <person name="Anderson E."/>
            <person name="Anderson S."/>
            <person name="Arachi H."/>
            <person name="Azer M."/>
            <person name="Bachantsang P."/>
            <person name="Barry A."/>
            <person name="Bayul T."/>
            <person name="Berlin A."/>
            <person name="Bessette D."/>
            <person name="Bloom T."/>
            <person name="Blye J."/>
            <person name="Boguslavskiy L."/>
            <person name="Bonnet C."/>
            <person name="Boukhgalter B."/>
            <person name="Bourzgui I."/>
            <person name="Brown A."/>
            <person name="Cahill P."/>
            <person name="Channer S."/>
            <person name="Cheshatsang Y."/>
            <person name="Chuda L."/>
            <person name="Citroen M."/>
            <person name="Collymore A."/>
            <person name="Cooke P."/>
            <person name="Costello M."/>
            <person name="D'Aco K."/>
            <person name="Daza R."/>
            <person name="De Haan G."/>
            <person name="DeGray S."/>
            <person name="DeMaso C."/>
            <person name="Dhargay N."/>
            <person name="Dooley K."/>
            <person name="Dooley E."/>
            <person name="Doricent M."/>
            <person name="Dorje P."/>
            <person name="Dorjee K."/>
            <person name="Dupes A."/>
            <person name="Elong R."/>
            <person name="Falk J."/>
            <person name="Farina A."/>
            <person name="Faro S."/>
            <person name="Ferguson D."/>
            <person name="Fisher S."/>
            <person name="Foley C.D."/>
            <person name="Franke A."/>
            <person name="Friedrich D."/>
            <person name="Gadbois L."/>
            <person name="Gearin G."/>
            <person name="Gearin C.R."/>
            <person name="Giannoukos G."/>
            <person name="Goode T."/>
            <person name="Graham J."/>
            <person name="Grandbois E."/>
            <person name="Grewal S."/>
            <person name="Gyaltsen K."/>
            <person name="Hafez N."/>
            <person name="Hagos B."/>
            <person name="Hall J."/>
            <person name="Henson C."/>
            <person name="Hollinger A."/>
            <person name="Honan T."/>
            <person name="Huard M.D."/>
            <person name="Hughes L."/>
            <person name="Hurhula B."/>
            <person name="Husby M.E."/>
            <person name="Kamat A."/>
            <person name="Kanga B."/>
            <person name="Kashin S."/>
            <person name="Khazanovich D."/>
            <person name="Kisner P."/>
            <person name="Lance K."/>
            <person name="Lara M."/>
            <person name="Lee W."/>
            <person name="Lennon N."/>
            <person name="Letendre F."/>
            <person name="LeVine R."/>
            <person name="Lipovsky A."/>
            <person name="Liu X."/>
            <person name="Liu J."/>
            <person name="Liu S."/>
            <person name="Lokyitsang T."/>
            <person name="Lokyitsang Y."/>
            <person name="Lubonja R."/>
            <person name="Lui A."/>
            <person name="MacDonald P."/>
            <person name="Magnisalis V."/>
            <person name="Maru K."/>
            <person name="Matthews C."/>
            <person name="McCusker W."/>
            <person name="McDonough S."/>
            <person name="Mehta T."/>
            <person name="Meldrim J."/>
            <person name="Meneus L."/>
            <person name="Mihai O."/>
            <person name="Mihalev A."/>
            <person name="Mihova T."/>
            <person name="Mittelman R."/>
            <person name="Mlenga V."/>
            <person name="Montmayeur A."/>
            <person name="Mulrain L."/>
            <person name="Navidi A."/>
            <person name="Naylor J."/>
            <person name="Negash T."/>
            <person name="Nguyen T."/>
            <person name="Nguyen N."/>
            <person name="Nicol R."/>
            <person name="Norbu C."/>
            <person name="Norbu N."/>
            <person name="Novod N."/>
            <person name="O'Neill B."/>
            <person name="Osman S."/>
            <person name="Markiewicz E."/>
            <person name="Oyono O.L."/>
            <person name="Patti C."/>
            <person name="Phunkhang P."/>
            <person name="Pierre F."/>
            <person name="Priest M."/>
            <person name="Raghuraman S."/>
            <person name="Rege F."/>
            <person name="Reyes R."/>
            <person name="Rise C."/>
            <person name="Rogov P."/>
            <person name="Ross K."/>
            <person name="Ryan E."/>
            <person name="Settipalli S."/>
            <person name="Shea T."/>
            <person name="Sherpa N."/>
            <person name="Shi L."/>
            <person name="Shih D."/>
            <person name="Sparrow T."/>
            <person name="Spaulding J."/>
            <person name="Stalker J."/>
            <person name="Stange-Thomann N."/>
            <person name="Stavropoulos S."/>
            <person name="Stone C."/>
            <person name="Strader C."/>
            <person name="Tesfaye S."/>
            <person name="Thomson T."/>
            <person name="Thoulutsang Y."/>
            <person name="Thoulutsang D."/>
            <person name="Topham K."/>
            <person name="Topping I."/>
            <person name="Tsamla T."/>
            <person name="Vassiliev H."/>
            <person name="Vo A."/>
            <person name="Wangchuk T."/>
            <person name="Wangdi T."/>
            <person name="Weiand M."/>
            <person name="Wilkinson J."/>
            <person name="Wilson A."/>
            <person name="Yadav S."/>
            <person name="Young G."/>
            <person name="Yu Q."/>
            <person name="Zembek L."/>
            <person name="Zhong D."/>
            <person name="Zimmer A."/>
            <person name="Zwirko Z."/>
            <person name="Jaffe D.B."/>
            <person name="Alvarez P."/>
            <person name="Brockman W."/>
            <person name="Butler J."/>
            <person name="Chin C."/>
            <person name="Gnerre S."/>
            <person name="Grabherr M."/>
            <person name="Kleber M."/>
            <person name="Mauceli E."/>
            <person name="MacCallum I."/>
        </authorList>
    </citation>
    <scope>NUCLEOTIDE SEQUENCE [LARGE SCALE GENOMIC DNA]</scope>
    <source>
        <strain evidence="4">white501</strain>
    </source>
</reference>
<feature type="region of interest" description="Disordered" evidence="1">
    <location>
        <begin position="215"/>
        <end position="258"/>
    </location>
</feature>
<evidence type="ECO:0000313" key="4">
    <source>
        <dbReference type="Proteomes" id="UP000000304"/>
    </source>
</evidence>
<feature type="compositionally biased region" description="Polar residues" evidence="1">
    <location>
        <begin position="1"/>
        <end position="11"/>
    </location>
</feature>
<feature type="compositionally biased region" description="Polar residues" evidence="1">
    <location>
        <begin position="20"/>
        <end position="32"/>
    </location>
</feature>
<feature type="region of interest" description="Disordered" evidence="1">
    <location>
        <begin position="275"/>
        <end position="306"/>
    </location>
</feature>
<feature type="compositionally biased region" description="Gly residues" evidence="1">
    <location>
        <begin position="275"/>
        <end position="286"/>
    </location>
</feature>
<protein>
    <submittedName>
        <fullName evidence="3">GD16710</fullName>
    </submittedName>
</protein>
<keyword evidence="2" id="KW-1133">Transmembrane helix</keyword>
<name>B4R4R0_DROSI</name>
<feature type="compositionally biased region" description="Low complexity" evidence="1">
    <location>
        <begin position="225"/>
        <end position="257"/>
    </location>
</feature>